<dbReference type="SUPFAM" id="SSF55681">
    <property type="entry name" value="Class II aaRS and biotin synthetases"/>
    <property type="match status" value="1"/>
</dbReference>
<dbReference type="Gene3D" id="1.20.58.180">
    <property type="entry name" value="Class II aaRS and biotin synthetases, domain 2"/>
    <property type="match status" value="1"/>
</dbReference>
<organism evidence="10 11">
    <name type="scientific">Candidatus Westeberhardia cardiocondylae</name>
    <dbReference type="NCBI Taxonomy" id="1594731"/>
    <lineage>
        <taxon>Bacteria</taxon>
        <taxon>Pseudomonadati</taxon>
        <taxon>Pseudomonadota</taxon>
        <taxon>Gammaproteobacteria</taxon>
        <taxon>Enterobacterales</taxon>
        <taxon>Enterobacteriaceae</taxon>
        <taxon>ant endosymbionts</taxon>
        <taxon>Candidatus Westeberhardia</taxon>
    </lineage>
</organism>
<dbReference type="PATRIC" id="fig|1594731.3.peg.50"/>
<keyword evidence="9" id="KW-0963">Cytoplasm</keyword>
<comment type="subcellular location">
    <subcellularLocation>
        <location evidence="9">Cytoplasm</location>
    </subcellularLocation>
</comment>
<dbReference type="InterPro" id="IPR002310">
    <property type="entry name" value="Gly-tRNA_ligase_asu"/>
</dbReference>
<accession>A0A0H5BWK1</accession>
<comment type="similarity">
    <text evidence="1 9">Belongs to the class-II aminoacyl-tRNA synthetase family.</text>
</comment>
<evidence type="ECO:0000313" key="10">
    <source>
        <dbReference type="EMBL" id="CEN32018.1"/>
    </source>
</evidence>
<dbReference type="GO" id="GO:0004820">
    <property type="term" value="F:glycine-tRNA ligase activity"/>
    <property type="evidence" value="ECO:0007669"/>
    <property type="project" value="UniProtKB-UniRule"/>
</dbReference>
<dbReference type="InterPro" id="IPR006194">
    <property type="entry name" value="Gly-tRNA-synth_heterodimer"/>
</dbReference>
<dbReference type="PRINTS" id="PR01044">
    <property type="entry name" value="TRNASYNTHGA"/>
</dbReference>
<keyword evidence="7 9" id="KW-0030">Aminoacyl-tRNA synthetase</keyword>
<dbReference type="GO" id="GO:0006426">
    <property type="term" value="P:glycyl-tRNA aminoacylation"/>
    <property type="evidence" value="ECO:0007669"/>
    <property type="project" value="UniProtKB-UniRule"/>
</dbReference>
<evidence type="ECO:0000256" key="5">
    <source>
        <dbReference type="ARBA" id="ARBA00022840"/>
    </source>
</evidence>
<evidence type="ECO:0000256" key="4">
    <source>
        <dbReference type="ARBA" id="ARBA00022741"/>
    </source>
</evidence>
<name>A0A0H5BWK1_9ENTR</name>
<dbReference type="PROSITE" id="PS50861">
    <property type="entry name" value="AA_TRNA_LIGASE_II_GLYAB"/>
    <property type="match status" value="1"/>
</dbReference>
<gene>
    <name evidence="9 10" type="primary">glyQ</name>
    <name evidence="10" type="ORF">WEOB_058</name>
</gene>
<dbReference type="PANTHER" id="PTHR30075">
    <property type="entry name" value="GLYCYL-TRNA SYNTHETASE"/>
    <property type="match status" value="1"/>
</dbReference>
<dbReference type="Pfam" id="PF02091">
    <property type="entry name" value="tRNA-synt_2e"/>
    <property type="match status" value="1"/>
</dbReference>
<keyword evidence="4 9" id="KW-0547">Nucleotide-binding</keyword>
<comment type="subunit">
    <text evidence="2 9">Tetramer of two alpha and two beta subunits.</text>
</comment>
<proteinExistence type="inferred from homology"/>
<reference evidence="11" key="1">
    <citation type="submission" date="2015-01" db="EMBL/GenBank/DDBJ databases">
        <authorList>
            <person name="Manzano-Marin A."/>
            <person name="Manzano-Marin A."/>
        </authorList>
    </citation>
    <scope>NUCLEOTIDE SEQUENCE [LARGE SCALE GENOMIC DNA]</scope>
    <source>
        <strain evidence="11">obscurior</strain>
    </source>
</reference>
<dbReference type="EC" id="6.1.1.14" evidence="9"/>
<dbReference type="NCBIfam" id="TIGR00388">
    <property type="entry name" value="glyQ"/>
    <property type="match status" value="1"/>
</dbReference>
<sequence length="302" mass="35118">MRIKRAENTFQNLIFQLQNYWSEQGCTIVQPIDIEVGAGTFHPMTYFKVIGPEPISVAYVQSSRRPTDGRYGNSTNRLQHYYQFQVTLKPSPKNMQNIYLDSLKKIGLDLNIHDIRFMEDNWENYTLGAWGVGWEIWLNGMEITQLTYFQQMGGLKCQPISGEITYGLERLSMCLQSTNNVYDLIWNKNSLGNVTYGDIFHKYENEQSSYNFEHASIDSLLNSFKENEKNAKKLLCLKKISPAYEQILKAIHNFNLLDSRKAISSTERQDCILRIQKITKSIATSYYSYRKKLGFPMCKNKI</sequence>
<keyword evidence="3 9" id="KW-0436">Ligase</keyword>
<evidence type="ECO:0000256" key="3">
    <source>
        <dbReference type="ARBA" id="ARBA00022598"/>
    </source>
</evidence>
<dbReference type="EMBL" id="LN774881">
    <property type="protein sequence ID" value="CEN32018.1"/>
    <property type="molecule type" value="Genomic_DNA"/>
</dbReference>
<dbReference type="FunFam" id="3.30.930.10:FF:000006">
    <property type="entry name" value="Glycine--tRNA ligase alpha subunit"/>
    <property type="match status" value="1"/>
</dbReference>
<dbReference type="KEGG" id="wca:WEOB_058"/>
<evidence type="ECO:0000256" key="1">
    <source>
        <dbReference type="ARBA" id="ARBA00008226"/>
    </source>
</evidence>
<dbReference type="HAMAP" id="MF_00254">
    <property type="entry name" value="Gly_tRNA_synth_alpha"/>
    <property type="match status" value="1"/>
</dbReference>
<dbReference type="InterPro" id="IPR045864">
    <property type="entry name" value="aa-tRNA-synth_II/BPL/LPL"/>
</dbReference>
<evidence type="ECO:0000256" key="6">
    <source>
        <dbReference type="ARBA" id="ARBA00022917"/>
    </source>
</evidence>
<dbReference type="GO" id="GO:0005524">
    <property type="term" value="F:ATP binding"/>
    <property type="evidence" value="ECO:0007669"/>
    <property type="project" value="UniProtKB-UniRule"/>
</dbReference>
<protein>
    <recommendedName>
        <fullName evidence="9">Glycine--tRNA ligase alpha subunit</fullName>
        <ecNumber evidence="9">6.1.1.14</ecNumber>
    </recommendedName>
    <alternativeName>
        <fullName evidence="9">Glycyl-tRNA synthetase alpha subunit</fullName>
        <shortName evidence="9">GlyRS</shortName>
    </alternativeName>
</protein>
<evidence type="ECO:0000256" key="2">
    <source>
        <dbReference type="ARBA" id="ARBA00011209"/>
    </source>
</evidence>
<comment type="catalytic activity">
    <reaction evidence="8 9">
        <text>tRNA(Gly) + glycine + ATP = glycyl-tRNA(Gly) + AMP + diphosphate</text>
        <dbReference type="Rhea" id="RHEA:16013"/>
        <dbReference type="Rhea" id="RHEA-COMP:9664"/>
        <dbReference type="Rhea" id="RHEA-COMP:9683"/>
        <dbReference type="ChEBI" id="CHEBI:30616"/>
        <dbReference type="ChEBI" id="CHEBI:33019"/>
        <dbReference type="ChEBI" id="CHEBI:57305"/>
        <dbReference type="ChEBI" id="CHEBI:78442"/>
        <dbReference type="ChEBI" id="CHEBI:78522"/>
        <dbReference type="ChEBI" id="CHEBI:456215"/>
        <dbReference type="EC" id="6.1.1.14"/>
    </reaction>
</comment>
<evidence type="ECO:0000256" key="7">
    <source>
        <dbReference type="ARBA" id="ARBA00023146"/>
    </source>
</evidence>
<keyword evidence="11" id="KW-1185">Reference proteome</keyword>
<dbReference type="Gene3D" id="3.30.930.10">
    <property type="entry name" value="Bira Bifunctional Protein, Domain 2"/>
    <property type="match status" value="1"/>
</dbReference>
<dbReference type="GO" id="GO:0005829">
    <property type="term" value="C:cytosol"/>
    <property type="evidence" value="ECO:0007669"/>
    <property type="project" value="TreeGrafter"/>
</dbReference>
<dbReference type="NCBIfam" id="NF006827">
    <property type="entry name" value="PRK09348.1"/>
    <property type="match status" value="1"/>
</dbReference>
<evidence type="ECO:0000256" key="9">
    <source>
        <dbReference type="HAMAP-Rule" id="MF_00254"/>
    </source>
</evidence>
<keyword evidence="6 9" id="KW-0648">Protein biosynthesis</keyword>
<evidence type="ECO:0000256" key="8">
    <source>
        <dbReference type="ARBA" id="ARBA00047937"/>
    </source>
</evidence>
<evidence type="ECO:0000313" key="11">
    <source>
        <dbReference type="Proteomes" id="UP000242753"/>
    </source>
</evidence>
<dbReference type="RefSeq" id="WP_281263924.1">
    <property type="nucleotide sequence ID" value="NZ_LN774881.1"/>
</dbReference>
<dbReference type="AlphaFoldDB" id="A0A0H5BWK1"/>
<dbReference type="STRING" id="1594731.WEOB_058"/>
<dbReference type="Proteomes" id="UP000242753">
    <property type="component" value="Chromosome I"/>
</dbReference>
<dbReference type="PANTHER" id="PTHR30075:SF2">
    <property type="entry name" value="GLYCINE--TRNA LIGASE, CHLOROPLASTIC_MITOCHONDRIAL 2"/>
    <property type="match status" value="1"/>
</dbReference>
<keyword evidence="5 9" id="KW-0067">ATP-binding</keyword>